<sequence length="88" mass="10148">MKIRFRSRPGYWRALAFWSVLCAVISQWHFQHVLFICEHVEAFYNGMANDETVVRAMRALLAVVWVVGMAVFTACWRVIGLTGRASNK</sequence>
<gene>
    <name evidence="2" type="ORF">C0Z18_30800</name>
</gene>
<keyword evidence="1" id="KW-0812">Transmembrane</keyword>
<dbReference type="EMBL" id="PNYA01000042">
    <property type="protein sequence ID" value="PMS14638.1"/>
    <property type="molecule type" value="Genomic_DNA"/>
</dbReference>
<evidence type="ECO:0000256" key="1">
    <source>
        <dbReference type="SAM" id="Phobius"/>
    </source>
</evidence>
<keyword evidence="3" id="KW-1185">Reference proteome</keyword>
<reference evidence="2 3" key="1">
    <citation type="submission" date="2018-01" db="EMBL/GenBank/DDBJ databases">
        <title>Whole genome analyses suggest that Burkholderia sensu lato contains two further novel genera in the rhizoxinica-symbiotica group Mycetohabitans gen. nov., and Trinickia gen. nov.: implications for the evolution of diazotrophy and nodulation in the Burkholderiaceae.</title>
        <authorList>
            <person name="Estrada-de los Santos P."/>
            <person name="Palmer M."/>
            <person name="Chavez-Ramirez B."/>
            <person name="Beukes C."/>
            <person name="Steenkamp E.T."/>
            <person name="Hirsch A.M."/>
            <person name="Manyaka P."/>
            <person name="Maluk M."/>
            <person name="Lafos M."/>
            <person name="Crook M."/>
            <person name="Gross E."/>
            <person name="Simon M.F."/>
            <person name="Bueno dos Reis Junior F."/>
            <person name="Poole P.S."/>
            <person name="Venter S.N."/>
            <person name="James E.K."/>
        </authorList>
    </citation>
    <scope>NUCLEOTIDE SEQUENCE [LARGE SCALE GENOMIC DNA]</scope>
    <source>
        <strain evidence="2 3">GIMN1.004</strain>
    </source>
</reference>
<evidence type="ECO:0000313" key="2">
    <source>
        <dbReference type="EMBL" id="PMS14638.1"/>
    </source>
</evidence>
<evidence type="ECO:0000313" key="3">
    <source>
        <dbReference type="Proteomes" id="UP000235616"/>
    </source>
</evidence>
<dbReference type="Proteomes" id="UP000235616">
    <property type="component" value="Unassembled WGS sequence"/>
</dbReference>
<keyword evidence="1" id="KW-0472">Membrane</keyword>
<dbReference type="AlphaFoldDB" id="A0A2N7VBU0"/>
<keyword evidence="1" id="KW-1133">Transmembrane helix</keyword>
<dbReference type="OrthoDB" id="9133752at2"/>
<name>A0A2N7VBU0_9BURK</name>
<protein>
    <submittedName>
        <fullName evidence="2">Uncharacterized protein</fullName>
    </submittedName>
</protein>
<comment type="caution">
    <text evidence="2">The sequence shown here is derived from an EMBL/GenBank/DDBJ whole genome shotgun (WGS) entry which is preliminary data.</text>
</comment>
<dbReference type="RefSeq" id="WP_102649239.1">
    <property type="nucleotide sequence ID" value="NZ_PNYA01000042.1"/>
</dbReference>
<accession>A0A2N7VBU0</accession>
<organism evidence="2 3">
    <name type="scientific">Trinickia dabaoshanensis</name>
    <dbReference type="NCBI Taxonomy" id="564714"/>
    <lineage>
        <taxon>Bacteria</taxon>
        <taxon>Pseudomonadati</taxon>
        <taxon>Pseudomonadota</taxon>
        <taxon>Betaproteobacteria</taxon>
        <taxon>Burkholderiales</taxon>
        <taxon>Burkholderiaceae</taxon>
        <taxon>Trinickia</taxon>
    </lineage>
</organism>
<proteinExistence type="predicted"/>
<feature type="transmembrane region" description="Helical" evidence="1">
    <location>
        <begin position="59"/>
        <end position="79"/>
    </location>
</feature>